<dbReference type="EMBL" id="LS398110">
    <property type="protein sequence ID" value="SPP98935.1"/>
    <property type="molecule type" value="Genomic_DNA"/>
</dbReference>
<evidence type="ECO:0000259" key="2">
    <source>
        <dbReference type="PROSITE" id="PS51740"/>
    </source>
</evidence>
<feature type="domain" description="SpoVT-AbrB" evidence="2">
    <location>
        <begin position="1"/>
        <end position="47"/>
    </location>
</feature>
<accession>A0A2U3QC98</accession>
<dbReference type="RefSeq" id="WP_122405874.1">
    <property type="nucleotide sequence ID" value="NZ_JAGIKT010000040.1"/>
</dbReference>
<dbReference type="SUPFAM" id="SSF89447">
    <property type="entry name" value="AbrB/MazE/MraZ-like"/>
    <property type="match status" value="1"/>
</dbReference>
<dbReference type="KEGG" id="bvz:BRAD3257_8348"/>
<dbReference type="InterPro" id="IPR037914">
    <property type="entry name" value="SpoVT-AbrB_sf"/>
</dbReference>
<dbReference type="PROSITE" id="PS51740">
    <property type="entry name" value="SPOVT_ABRB"/>
    <property type="match status" value="1"/>
</dbReference>
<name>A0A2U3QC98_9BRAD</name>
<dbReference type="SMART" id="SM00966">
    <property type="entry name" value="SpoVT_AbrB"/>
    <property type="match status" value="1"/>
</dbReference>
<organism evidence="4 5">
    <name type="scientific">Bradyrhizobium vignae</name>
    <dbReference type="NCBI Taxonomy" id="1549949"/>
    <lineage>
        <taxon>Bacteria</taxon>
        <taxon>Pseudomonadati</taxon>
        <taxon>Pseudomonadota</taxon>
        <taxon>Alphaproteobacteria</taxon>
        <taxon>Hyphomicrobiales</taxon>
        <taxon>Nitrobacteraceae</taxon>
        <taxon>Bradyrhizobium</taxon>
    </lineage>
</organism>
<reference evidence="4 5" key="1">
    <citation type="submission" date="2018-03" db="EMBL/GenBank/DDBJ databases">
        <authorList>
            <person name="Gully D."/>
        </authorList>
    </citation>
    <scope>NUCLEOTIDE SEQUENCE [LARGE SCALE GENOMIC DNA]</scope>
    <source>
        <strain evidence="4">ORS3257</strain>
    </source>
</reference>
<evidence type="ECO:0000313" key="3">
    <source>
        <dbReference type="EMBL" id="MBP0113067.1"/>
    </source>
</evidence>
<protein>
    <submittedName>
        <fullName evidence="3">AbrB/MazE/SpoVT family DNA-binding domain-containing protein</fullName>
    </submittedName>
</protein>
<dbReference type="EMBL" id="JAGIKT010000040">
    <property type="protein sequence ID" value="MBP0113067.1"/>
    <property type="molecule type" value="Genomic_DNA"/>
</dbReference>
<sequence length="84" mass="9086">MSTLTVTAKGQVTLRKDLLEHLGVHPGDKISIEKLPGGRVEVKAARPTGKISDAFGFLKGKTNNRSLSIEEMNEVIADAWAGKR</sequence>
<reference evidence="3 6" key="2">
    <citation type="submission" date="2021-03" db="EMBL/GenBank/DDBJ databases">
        <title>Genome Sequence of Bradyrhizobium vignae strain ISRA400.</title>
        <authorList>
            <person name="Tisa L.S."/>
            <person name="Svistoonoff S."/>
            <person name="Hocher V."/>
            <person name="Fall S."/>
            <person name="Zaiya A."/>
            <person name="Naing D."/>
            <person name="Niang N."/>
            <person name="Diouf A."/>
            <person name="Dasylva M.C."/>
            <person name="Toure O."/>
            <person name="Gueye M."/>
            <person name="Gully D."/>
            <person name="Tisseyre P."/>
            <person name="Simpson S."/>
            <person name="Morris K."/>
            <person name="Thomas W.K."/>
        </authorList>
    </citation>
    <scope>NUCLEOTIDE SEQUENCE [LARGE SCALE GENOMIC DNA]</scope>
    <source>
        <strain evidence="3 6">ISRA400</strain>
    </source>
</reference>
<evidence type="ECO:0000256" key="1">
    <source>
        <dbReference type="PROSITE-ProRule" id="PRU01076"/>
    </source>
</evidence>
<proteinExistence type="predicted"/>
<dbReference type="Gene3D" id="2.10.260.10">
    <property type="match status" value="1"/>
</dbReference>
<dbReference type="InterPro" id="IPR007159">
    <property type="entry name" value="SpoVT-AbrB_dom"/>
</dbReference>
<evidence type="ECO:0000313" key="6">
    <source>
        <dbReference type="Proteomes" id="UP000669317"/>
    </source>
</evidence>
<dbReference type="Proteomes" id="UP000669317">
    <property type="component" value="Unassembled WGS sequence"/>
</dbReference>
<keyword evidence="6" id="KW-1185">Reference proteome</keyword>
<evidence type="ECO:0000313" key="4">
    <source>
        <dbReference type="EMBL" id="SPP98935.1"/>
    </source>
</evidence>
<keyword evidence="1 3" id="KW-0238">DNA-binding</keyword>
<dbReference type="AlphaFoldDB" id="A0A2U3QC98"/>
<evidence type="ECO:0000313" key="5">
    <source>
        <dbReference type="Proteomes" id="UP000246085"/>
    </source>
</evidence>
<dbReference type="Proteomes" id="UP000246085">
    <property type="component" value="Chromosome BRAD3257"/>
</dbReference>
<gene>
    <name evidence="4" type="ORF">BRAD3257_8348</name>
    <name evidence="3" type="ORF">JWS04_18690</name>
</gene>
<dbReference type="OrthoDB" id="7190022at2"/>
<accession>A0A4V1KYH9</accession>
<dbReference type="GO" id="GO:0003677">
    <property type="term" value="F:DNA binding"/>
    <property type="evidence" value="ECO:0007669"/>
    <property type="project" value="UniProtKB-UniRule"/>
</dbReference>